<gene>
    <name evidence="3" type="ORF">TPC1_30518</name>
</gene>
<dbReference type="EMBL" id="GDID01006619">
    <property type="protein sequence ID" value="JAP89987.1"/>
    <property type="molecule type" value="Transcribed_RNA"/>
</dbReference>
<accession>A0A146JZP4</accession>
<feature type="transmembrane region" description="Helical" evidence="2">
    <location>
        <begin position="323"/>
        <end position="346"/>
    </location>
</feature>
<dbReference type="AlphaFoldDB" id="A0A146JZP4"/>
<protein>
    <submittedName>
        <fullName evidence="3">Uncharacterized protein</fullName>
    </submittedName>
</protein>
<proteinExistence type="predicted"/>
<keyword evidence="2" id="KW-0812">Transmembrane</keyword>
<feature type="compositionally biased region" description="Polar residues" evidence="1">
    <location>
        <begin position="486"/>
        <end position="497"/>
    </location>
</feature>
<feature type="compositionally biased region" description="Basic and acidic residues" evidence="1">
    <location>
        <begin position="530"/>
        <end position="553"/>
    </location>
</feature>
<feature type="transmembrane region" description="Helical" evidence="2">
    <location>
        <begin position="366"/>
        <end position="389"/>
    </location>
</feature>
<keyword evidence="2" id="KW-1133">Transmembrane helix</keyword>
<feature type="transmembrane region" description="Helical" evidence="2">
    <location>
        <begin position="108"/>
        <end position="130"/>
    </location>
</feature>
<feature type="transmembrane region" description="Helical" evidence="2">
    <location>
        <begin position="401"/>
        <end position="423"/>
    </location>
</feature>
<evidence type="ECO:0000256" key="2">
    <source>
        <dbReference type="SAM" id="Phobius"/>
    </source>
</evidence>
<feature type="transmembrane region" description="Helical" evidence="2">
    <location>
        <begin position="254"/>
        <end position="271"/>
    </location>
</feature>
<feature type="compositionally biased region" description="Polar residues" evidence="1">
    <location>
        <begin position="554"/>
        <end position="572"/>
    </location>
</feature>
<feature type="compositionally biased region" description="Polar residues" evidence="1">
    <location>
        <begin position="507"/>
        <end position="522"/>
    </location>
</feature>
<feature type="transmembrane region" description="Helical" evidence="2">
    <location>
        <begin position="43"/>
        <end position="61"/>
    </location>
</feature>
<reference evidence="3" key="1">
    <citation type="submission" date="2015-07" db="EMBL/GenBank/DDBJ databases">
        <title>Adaptation to a free-living lifestyle via gene acquisitions in the diplomonad Trepomonas sp. PC1.</title>
        <authorList>
            <person name="Xu F."/>
            <person name="Jerlstrom-Hultqvist J."/>
            <person name="Kolisko M."/>
            <person name="Simpson A.G.B."/>
            <person name="Roger A.J."/>
            <person name="Svard S.G."/>
            <person name="Andersson J.O."/>
        </authorList>
    </citation>
    <scope>NUCLEOTIDE SEQUENCE</scope>
    <source>
        <strain evidence="3">PC1</strain>
    </source>
</reference>
<name>A0A146JZP4_9EUKA</name>
<evidence type="ECO:0000313" key="3">
    <source>
        <dbReference type="EMBL" id="JAP89987.1"/>
    </source>
</evidence>
<feature type="non-terminal residue" evidence="3">
    <location>
        <position position="1"/>
    </location>
</feature>
<feature type="transmembrane region" description="Helical" evidence="2">
    <location>
        <begin position="283"/>
        <end position="311"/>
    </location>
</feature>
<evidence type="ECO:0000256" key="1">
    <source>
        <dbReference type="SAM" id="MobiDB-lite"/>
    </source>
</evidence>
<organism evidence="3">
    <name type="scientific">Trepomonas sp. PC1</name>
    <dbReference type="NCBI Taxonomy" id="1076344"/>
    <lineage>
        <taxon>Eukaryota</taxon>
        <taxon>Metamonada</taxon>
        <taxon>Diplomonadida</taxon>
        <taxon>Hexamitidae</taxon>
        <taxon>Hexamitinae</taxon>
        <taxon>Trepomonas</taxon>
    </lineage>
</organism>
<feature type="region of interest" description="Disordered" evidence="1">
    <location>
        <begin position="475"/>
        <end position="572"/>
    </location>
</feature>
<sequence>EYSFKSQSTDSESINFHQISTILSKSPIEIFLSQMLFKFLMKIPEFIAEIYFIHLIFMHFMRSLAADVAVSEIIVQVIFTQLSKCVVFGMQAQLEKASAIKEELSNQILTATLFVTLLLSVLLSVILLALNSQITSAFYQNPAEMKTYFTIRLILPTITDSLSAWCSSVHQIKVSYQKPACAVLFVITSQVNLLVNQQVQLIDFVIIKAACQLLTILLFDWQTLSQCFKQIKKLTNHIIFETFKQTLWKILENLPFFGVALITSQSFVQIIETQFMFKYGMIIYFVFFNLMMIAFSLNEVVSGYTSIFCALNLTVNARKVYHFLIQIPLVTLALQICLFGILYALGEFTFYVVVPKSNFVPEEVLLLKQILVVVSQAGLAPLCMSFLTVSQAFNGLVNNKLISVLYKTICPAFLIFAVLMLIFAPNESLLNYLQAYGIGVGAMGVIIYINDFIQFMKDLKAIPTLEKDELLVVEGSSHGHDKQPGKINQPSSDSNNPKVPEVKSIDNKSSQLTSGKDFSDSNPYKIKAILKSEDQHESQISELVDMPKIEKNDQNPYQSSSFQTNQPYALKK</sequence>
<keyword evidence="2" id="KW-0472">Membrane</keyword>
<feature type="transmembrane region" description="Helical" evidence="2">
    <location>
        <begin position="429"/>
        <end position="450"/>
    </location>
</feature>